<dbReference type="Pfam" id="PF00392">
    <property type="entry name" value="GntR"/>
    <property type="match status" value="1"/>
</dbReference>
<dbReference type="SUPFAM" id="SSF48008">
    <property type="entry name" value="GntR ligand-binding domain-like"/>
    <property type="match status" value="1"/>
</dbReference>
<evidence type="ECO:0000313" key="6">
    <source>
        <dbReference type="Proteomes" id="UP001548832"/>
    </source>
</evidence>
<feature type="domain" description="HTH gntR-type" evidence="4">
    <location>
        <begin position="6"/>
        <end position="73"/>
    </location>
</feature>
<name>A0ABV2DDW3_9HYPH</name>
<dbReference type="InterPro" id="IPR036388">
    <property type="entry name" value="WH-like_DNA-bd_sf"/>
</dbReference>
<dbReference type="Gene3D" id="1.10.10.10">
    <property type="entry name" value="Winged helix-like DNA-binding domain superfamily/Winged helix DNA-binding domain"/>
    <property type="match status" value="1"/>
</dbReference>
<dbReference type="InterPro" id="IPR011711">
    <property type="entry name" value="GntR_C"/>
</dbReference>
<evidence type="ECO:0000313" key="5">
    <source>
        <dbReference type="EMBL" id="MET2828222.1"/>
    </source>
</evidence>
<comment type="caution">
    <text evidence="5">The sequence shown here is derived from an EMBL/GenBank/DDBJ whole genome shotgun (WGS) entry which is preliminary data.</text>
</comment>
<dbReference type="CDD" id="cd07377">
    <property type="entry name" value="WHTH_GntR"/>
    <property type="match status" value="1"/>
</dbReference>
<dbReference type="InterPro" id="IPR036390">
    <property type="entry name" value="WH_DNA-bd_sf"/>
</dbReference>
<gene>
    <name evidence="5" type="ORF">ABVQ20_14660</name>
</gene>
<sequence>MKIDKLSFVDRAAAQLRLEIVHGRMLPGARLTEIDLSEQLGTGRGTVRAALSALEAEDLIVKQPYSGWSVRDISEKELWETYTLRGALEGLAARLAAIGNNRETESKLKAAFVRLEKAEQSEDRGERVDADLGFHRTIVDLAGHASLSRQYFGLSNKFEWLYRWSENHWPSRIDLTSWHRPIVEAILLGDPDAAEKAIRKHGESSLADDLRDFAELRRRSA</sequence>
<dbReference type="PANTHER" id="PTHR43537:SF5">
    <property type="entry name" value="UXU OPERON TRANSCRIPTIONAL REGULATOR"/>
    <property type="match status" value="1"/>
</dbReference>
<dbReference type="PROSITE" id="PS50949">
    <property type="entry name" value="HTH_GNTR"/>
    <property type="match status" value="1"/>
</dbReference>
<dbReference type="SUPFAM" id="SSF46785">
    <property type="entry name" value="Winged helix' DNA-binding domain"/>
    <property type="match status" value="1"/>
</dbReference>
<dbReference type="RefSeq" id="WP_354460231.1">
    <property type="nucleotide sequence ID" value="NZ_JBEWSZ010000001.1"/>
</dbReference>
<dbReference type="Gene3D" id="1.20.120.530">
    <property type="entry name" value="GntR ligand-binding domain-like"/>
    <property type="match status" value="1"/>
</dbReference>
<evidence type="ECO:0000256" key="1">
    <source>
        <dbReference type="ARBA" id="ARBA00023015"/>
    </source>
</evidence>
<dbReference type="SMART" id="SM00345">
    <property type="entry name" value="HTH_GNTR"/>
    <property type="match status" value="1"/>
</dbReference>
<evidence type="ECO:0000256" key="3">
    <source>
        <dbReference type="ARBA" id="ARBA00023163"/>
    </source>
</evidence>
<dbReference type="EMBL" id="JBEWSZ010000001">
    <property type="protein sequence ID" value="MET2828222.1"/>
    <property type="molecule type" value="Genomic_DNA"/>
</dbReference>
<protein>
    <submittedName>
        <fullName evidence="5">GntR family transcriptional regulator</fullName>
    </submittedName>
</protein>
<keyword evidence="2" id="KW-0238">DNA-binding</keyword>
<keyword evidence="6" id="KW-1185">Reference proteome</keyword>
<dbReference type="Proteomes" id="UP001548832">
    <property type="component" value="Unassembled WGS sequence"/>
</dbReference>
<dbReference type="SMART" id="SM00895">
    <property type="entry name" value="FCD"/>
    <property type="match status" value="1"/>
</dbReference>
<dbReference type="InterPro" id="IPR000524">
    <property type="entry name" value="Tscrpt_reg_HTH_GntR"/>
</dbReference>
<keyword evidence="3" id="KW-0804">Transcription</keyword>
<organism evidence="5 6">
    <name type="scientific">Mesorhizobium shangrilense</name>
    <dbReference type="NCBI Taxonomy" id="460060"/>
    <lineage>
        <taxon>Bacteria</taxon>
        <taxon>Pseudomonadati</taxon>
        <taxon>Pseudomonadota</taxon>
        <taxon>Alphaproteobacteria</taxon>
        <taxon>Hyphomicrobiales</taxon>
        <taxon>Phyllobacteriaceae</taxon>
        <taxon>Mesorhizobium</taxon>
    </lineage>
</organism>
<accession>A0ABV2DDW3</accession>
<reference evidence="5 6" key="1">
    <citation type="submission" date="2024-06" db="EMBL/GenBank/DDBJ databases">
        <authorList>
            <person name="Kim D.-U."/>
        </authorList>
    </citation>
    <scope>NUCLEOTIDE SEQUENCE [LARGE SCALE GENOMIC DNA]</scope>
    <source>
        <strain evidence="5 6">KACC15460</strain>
    </source>
</reference>
<dbReference type="PANTHER" id="PTHR43537">
    <property type="entry name" value="TRANSCRIPTIONAL REGULATOR, GNTR FAMILY"/>
    <property type="match status" value="1"/>
</dbReference>
<evidence type="ECO:0000256" key="2">
    <source>
        <dbReference type="ARBA" id="ARBA00023125"/>
    </source>
</evidence>
<evidence type="ECO:0000259" key="4">
    <source>
        <dbReference type="PROSITE" id="PS50949"/>
    </source>
</evidence>
<proteinExistence type="predicted"/>
<keyword evidence="1" id="KW-0805">Transcription regulation</keyword>
<dbReference type="InterPro" id="IPR008920">
    <property type="entry name" value="TF_FadR/GntR_C"/>
</dbReference>
<dbReference type="Pfam" id="PF07729">
    <property type="entry name" value="FCD"/>
    <property type="match status" value="1"/>
</dbReference>